<evidence type="ECO:0000256" key="8">
    <source>
        <dbReference type="SAM" id="MobiDB-lite"/>
    </source>
</evidence>
<dbReference type="Gene3D" id="1.20.1250.20">
    <property type="entry name" value="MFS general substrate transporter like domains"/>
    <property type="match status" value="2"/>
</dbReference>
<feature type="transmembrane region" description="Helical" evidence="9">
    <location>
        <begin position="451"/>
        <end position="472"/>
    </location>
</feature>
<keyword evidence="12" id="KW-1185">Reference proteome</keyword>
<comment type="caution">
    <text evidence="11">The sequence shown here is derived from an EMBL/GenBank/DDBJ whole genome shotgun (WGS) entry which is preliminary data.</text>
</comment>
<evidence type="ECO:0000256" key="3">
    <source>
        <dbReference type="ARBA" id="ARBA00022448"/>
    </source>
</evidence>
<keyword evidence="6" id="KW-0534">Nitrate assimilation</keyword>
<feature type="transmembrane region" description="Helical" evidence="9">
    <location>
        <begin position="73"/>
        <end position="91"/>
    </location>
</feature>
<comment type="subcellular location">
    <subcellularLocation>
        <location evidence="1">Membrane</location>
        <topology evidence="1">Multi-pass membrane protein</topology>
    </subcellularLocation>
</comment>
<feature type="transmembrane region" description="Helical" evidence="9">
    <location>
        <begin position="351"/>
        <end position="376"/>
    </location>
</feature>
<proteinExistence type="inferred from homology"/>
<dbReference type="Proteomes" id="UP001287286">
    <property type="component" value="Unassembled WGS sequence"/>
</dbReference>
<dbReference type="InterPro" id="IPR020846">
    <property type="entry name" value="MFS_dom"/>
</dbReference>
<organism evidence="11 12">
    <name type="scientific">Purpureocillium lilacinum</name>
    <name type="common">Paecilomyces lilacinus</name>
    <dbReference type="NCBI Taxonomy" id="33203"/>
    <lineage>
        <taxon>Eukaryota</taxon>
        <taxon>Fungi</taxon>
        <taxon>Dikarya</taxon>
        <taxon>Ascomycota</taxon>
        <taxon>Pezizomycotina</taxon>
        <taxon>Sordariomycetes</taxon>
        <taxon>Hypocreomycetidae</taxon>
        <taxon>Hypocreales</taxon>
        <taxon>Ophiocordycipitaceae</taxon>
        <taxon>Purpureocillium</taxon>
    </lineage>
</organism>
<evidence type="ECO:0000313" key="12">
    <source>
        <dbReference type="Proteomes" id="UP001287286"/>
    </source>
</evidence>
<reference evidence="11 12" key="1">
    <citation type="journal article" date="2024" name="Microbiol. Resour. Announc.">
        <title>Genome annotations for the ascomycete fungi Trichoderma harzianum, Trichoderma aggressivum, and Purpureocillium lilacinum.</title>
        <authorList>
            <person name="Beijen E.P.W."/>
            <person name="Ohm R.A."/>
        </authorList>
    </citation>
    <scope>NUCLEOTIDE SEQUENCE [LARGE SCALE GENOMIC DNA]</scope>
    <source>
        <strain evidence="11 12">CBS 150709</strain>
    </source>
</reference>
<feature type="compositionally biased region" description="Basic and acidic residues" evidence="8">
    <location>
        <begin position="263"/>
        <end position="278"/>
    </location>
</feature>
<dbReference type="Pfam" id="PF07690">
    <property type="entry name" value="MFS_1"/>
    <property type="match status" value="1"/>
</dbReference>
<keyword evidence="3" id="KW-0813">Transport</keyword>
<feature type="transmembrane region" description="Helical" evidence="9">
    <location>
        <begin position="103"/>
        <end position="120"/>
    </location>
</feature>
<feature type="domain" description="Major facilitator superfamily (MFS) profile" evidence="10">
    <location>
        <begin position="36"/>
        <end position="507"/>
    </location>
</feature>
<feature type="transmembrane region" description="Helical" evidence="9">
    <location>
        <begin position="132"/>
        <end position="152"/>
    </location>
</feature>
<feature type="transmembrane region" description="Helical" evidence="9">
    <location>
        <begin position="304"/>
        <end position="330"/>
    </location>
</feature>
<feature type="transmembrane region" description="Helical" evidence="9">
    <location>
        <begin position="414"/>
        <end position="431"/>
    </location>
</feature>
<dbReference type="InterPro" id="IPR011701">
    <property type="entry name" value="MFS"/>
</dbReference>
<evidence type="ECO:0000256" key="2">
    <source>
        <dbReference type="ARBA" id="ARBA00008432"/>
    </source>
</evidence>
<dbReference type="CDD" id="cd17341">
    <property type="entry name" value="MFS_NRT2_like"/>
    <property type="match status" value="1"/>
</dbReference>
<feature type="transmembrane region" description="Helical" evidence="9">
    <location>
        <begin position="164"/>
        <end position="188"/>
    </location>
</feature>
<evidence type="ECO:0000256" key="1">
    <source>
        <dbReference type="ARBA" id="ARBA00004141"/>
    </source>
</evidence>
<dbReference type="PROSITE" id="PS50850">
    <property type="entry name" value="MFS"/>
    <property type="match status" value="1"/>
</dbReference>
<keyword evidence="5 9" id="KW-1133">Transmembrane helix</keyword>
<dbReference type="NCBIfam" id="TIGR00886">
    <property type="entry name" value="2A0108"/>
    <property type="match status" value="1"/>
</dbReference>
<evidence type="ECO:0000256" key="5">
    <source>
        <dbReference type="ARBA" id="ARBA00022989"/>
    </source>
</evidence>
<gene>
    <name evidence="11" type="ORF">Purlil1_8500</name>
</gene>
<evidence type="ECO:0000313" key="11">
    <source>
        <dbReference type="EMBL" id="KAK4087202.1"/>
    </source>
</evidence>
<dbReference type="InterPro" id="IPR044772">
    <property type="entry name" value="NO3_transporter"/>
</dbReference>
<evidence type="ECO:0000256" key="4">
    <source>
        <dbReference type="ARBA" id="ARBA00022692"/>
    </source>
</evidence>
<protein>
    <recommendedName>
        <fullName evidence="10">Major facilitator superfamily (MFS) profile domain-containing protein</fullName>
    </recommendedName>
</protein>
<evidence type="ECO:0000256" key="9">
    <source>
        <dbReference type="SAM" id="Phobius"/>
    </source>
</evidence>
<name>A0ABR0BT80_PURLI</name>
<keyword evidence="4 9" id="KW-0812">Transmembrane</keyword>
<feature type="transmembrane region" description="Helical" evidence="9">
    <location>
        <begin position="388"/>
        <end position="407"/>
    </location>
</feature>
<evidence type="ECO:0000256" key="7">
    <source>
        <dbReference type="ARBA" id="ARBA00023136"/>
    </source>
</evidence>
<evidence type="ECO:0000256" key="6">
    <source>
        <dbReference type="ARBA" id="ARBA00023063"/>
    </source>
</evidence>
<feature type="transmembrane region" description="Helical" evidence="9">
    <location>
        <begin position="200"/>
        <end position="219"/>
    </location>
</feature>
<dbReference type="InterPro" id="IPR004737">
    <property type="entry name" value="NO3_transporter_NarK/NarU-like"/>
</dbReference>
<dbReference type="EMBL" id="JAWRVI010000034">
    <property type="protein sequence ID" value="KAK4087202.1"/>
    <property type="molecule type" value="Genomic_DNA"/>
</dbReference>
<feature type="region of interest" description="Disordered" evidence="8">
    <location>
        <begin position="613"/>
        <end position="637"/>
    </location>
</feature>
<dbReference type="SUPFAM" id="SSF103473">
    <property type="entry name" value="MFS general substrate transporter"/>
    <property type="match status" value="1"/>
</dbReference>
<feature type="transmembrane region" description="Helical" evidence="9">
    <location>
        <begin position="32"/>
        <end position="52"/>
    </location>
</feature>
<feature type="transmembrane region" description="Helical" evidence="9">
    <location>
        <begin position="484"/>
        <end position="504"/>
    </location>
</feature>
<dbReference type="PANTHER" id="PTHR23515">
    <property type="entry name" value="HIGH-AFFINITY NITRATE TRANSPORTER 2.3"/>
    <property type="match status" value="1"/>
</dbReference>
<dbReference type="InterPro" id="IPR036259">
    <property type="entry name" value="MFS_trans_sf"/>
</dbReference>
<accession>A0ABR0BT80</accession>
<feature type="region of interest" description="Disordered" evidence="8">
    <location>
        <begin position="254"/>
        <end position="278"/>
    </location>
</feature>
<evidence type="ECO:0000259" key="10">
    <source>
        <dbReference type="PROSITE" id="PS50850"/>
    </source>
</evidence>
<keyword evidence="7 9" id="KW-0472">Membrane</keyword>
<feature type="region of interest" description="Disordered" evidence="8">
    <location>
        <begin position="679"/>
        <end position="699"/>
    </location>
</feature>
<comment type="similarity">
    <text evidence="2">Belongs to the major facilitator superfamily. Nitrate/nitrite porter (TC 2.A.1.8) family.</text>
</comment>
<sequence>MAFDISVLWKAPEVNSITKKARSIPVLNPVNVYGRVFFFSWMGFMLGFWAWYTFPPLLTVTIKQDLHLSPTEVANSNIISLCATLLLRFVAGPLCDMFGARKVFASLLLIGCLPIGLAPLVKSAAGLYVSRFFIGVLGATFVPCQVLCTAWFDKNVVGTANALAGGWGNAGGGITYFIMPAVFDSLVASQGMSPHEAWRVTFVVPLICLIACGTGMFLLCPDTPVGNWNDRHESLEKNLQALGLNDVGVMTPSASGSGSLSERPSDEEKAESSDDDLEKRKMSAAQALEAARGETVAKPTFKDALGVIFSLQTLFFVATYSCSFGGELAINSVLSSYYKANFPHLDQTKASNYAAIFGFLNFVTRPMGGVIADLLYNRFGRNLWMKKGWITTCGLLTGALLIVVGRVNPSEKNGLNIGVMVGIVTVAAIFLEAGNGANFALVPHVHPSANGILSGVTGAGGNLGGVVFAIIFRFMDSGKGYDKGLWIIGVVTIALNLAVCWIPPRPKGQIGGQRETYTTYFLIDIQKLIKTILKHDSLVMRLTPSLGNSSHNTKKTFNNPLLPRSLFFFDSVARPSVAVTRGRAQCRSPISPLPVSPPWAVKISLFGADAQATPGSLRVRPTPRRHPRQRLPGPTSTAPSQVYLFSFLPPRGYGSLSLAGAYSHGRSLDLAVANPRVVTSRHHSTRAGHGGWQSAENSP</sequence>